<name>A0AAV4MXN8_CAEEX</name>
<reference evidence="2 3" key="1">
    <citation type="submission" date="2021-06" db="EMBL/GenBank/DDBJ databases">
        <title>Caerostris extrusa draft genome.</title>
        <authorList>
            <person name="Kono N."/>
            <person name="Arakawa K."/>
        </authorList>
    </citation>
    <scope>NUCLEOTIDE SEQUENCE [LARGE SCALE GENOMIC DNA]</scope>
</reference>
<sequence>MIPIVSYARSSLGATRRNDGCYNRTETKQFASLTATDTEIQHRLPPFCRDAKMTAMASLWLVPFRKASGARPNSCNNGPGFKELTSKHQRGLP</sequence>
<gene>
    <name evidence="2" type="ORF">CEXT_46721</name>
</gene>
<evidence type="ECO:0000313" key="2">
    <source>
        <dbReference type="EMBL" id="GIX76151.1"/>
    </source>
</evidence>
<accession>A0AAV4MXN8</accession>
<protein>
    <submittedName>
        <fullName evidence="2">Uncharacterized protein</fullName>
    </submittedName>
</protein>
<dbReference type="AlphaFoldDB" id="A0AAV4MXN8"/>
<evidence type="ECO:0000256" key="1">
    <source>
        <dbReference type="SAM" id="MobiDB-lite"/>
    </source>
</evidence>
<feature type="region of interest" description="Disordered" evidence="1">
    <location>
        <begin position="69"/>
        <end position="93"/>
    </location>
</feature>
<evidence type="ECO:0000313" key="3">
    <source>
        <dbReference type="Proteomes" id="UP001054945"/>
    </source>
</evidence>
<dbReference type="Proteomes" id="UP001054945">
    <property type="component" value="Unassembled WGS sequence"/>
</dbReference>
<organism evidence="2 3">
    <name type="scientific">Caerostris extrusa</name>
    <name type="common">Bark spider</name>
    <name type="synonym">Caerostris bankana</name>
    <dbReference type="NCBI Taxonomy" id="172846"/>
    <lineage>
        <taxon>Eukaryota</taxon>
        <taxon>Metazoa</taxon>
        <taxon>Ecdysozoa</taxon>
        <taxon>Arthropoda</taxon>
        <taxon>Chelicerata</taxon>
        <taxon>Arachnida</taxon>
        <taxon>Araneae</taxon>
        <taxon>Araneomorphae</taxon>
        <taxon>Entelegynae</taxon>
        <taxon>Araneoidea</taxon>
        <taxon>Araneidae</taxon>
        <taxon>Caerostris</taxon>
    </lineage>
</organism>
<dbReference type="EMBL" id="BPLR01020233">
    <property type="protein sequence ID" value="GIX76151.1"/>
    <property type="molecule type" value="Genomic_DNA"/>
</dbReference>
<keyword evidence="3" id="KW-1185">Reference proteome</keyword>
<proteinExistence type="predicted"/>
<comment type="caution">
    <text evidence="2">The sequence shown here is derived from an EMBL/GenBank/DDBJ whole genome shotgun (WGS) entry which is preliminary data.</text>
</comment>